<keyword evidence="1" id="KW-0732">Signal</keyword>
<dbReference type="AlphaFoldDB" id="A0A7K0D6N2"/>
<evidence type="ECO:0000256" key="1">
    <source>
        <dbReference type="SAM" id="SignalP"/>
    </source>
</evidence>
<name>A0A7K0D6N2_9NOCA</name>
<accession>A0A7K0D6N2</accession>
<protein>
    <recommendedName>
        <fullName evidence="4">Amidohydrolase 3 domain-containing protein</fullName>
    </recommendedName>
</protein>
<dbReference type="EMBL" id="WEGK01000008">
    <property type="protein sequence ID" value="MQY20982.1"/>
    <property type="molecule type" value="Genomic_DNA"/>
</dbReference>
<reference evidence="2 3" key="1">
    <citation type="submission" date="2019-10" db="EMBL/GenBank/DDBJ databases">
        <title>Nocardia macrotermitis sp. nov. and Nocardia aurantia sp. nov., isolated from the gut of fungus growing-termite Macrotermes natalensis.</title>
        <authorList>
            <person name="Benndorf R."/>
            <person name="Schwitalla J."/>
            <person name="Martin K."/>
            <person name="De Beer W."/>
            <person name="Kaster A.-K."/>
            <person name="Vollmers J."/>
            <person name="Poulsen M."/>
            <person name="Beemelmanns C."/>
        </authorList>
    </citation>
    <scope>NUCLEOTIDE SEQUENCE [LARGE SCALE GENOMIC DNA]</scope>
    <source>
        <strain evidence="2 3">RB20</strain>
    </source>
</reference>
<dbReference type="Proteomes" id="UP000438448">
    <property type="component" value="Unassembled WGS sequence"/>
</dbReference>
<dbReference type="RefSeq" id="WP_153411695.1">
    <property type="nucleotide sequence ID" value="NZ_WEGK01000008.1"/>
</dbReference>
<keyword evidence="3" id="KW-1185">Reference proteome</keyword>
<feature type="chain" id="PRO_5038562092" description="Amidohydrolase 3 domain-containing protein" evidence="1">
    <location>
        <begin position="19"/>
        <end position="99"/>
    </location>
</feature>
<comment type="caution">
    <text evidence="2">The sequence shown here is derived from an EMBL/GenBank/DDBJ whole genome shotgun (WGS) entry which is preliminary data.</text>
</comment>
<proteinExistence type="predicted"/>
<sequence>MASRSPCYWVLLSGSAFARPVCTGVPDIDWAISHRSRSDRGVLAVGKIVDVVVFDPERYFATPRPTVPRSRMRIPFVSSAVLVLIGLAWDKPAYRTAMS</sequence>
<feature type="signal peptide" evidence="1">
    <location>
        <begin position="1"/>
        <end position="18"/>
    </location>
</feature>
<gene>
    <name evidence="2" type="ORF">NRB20_40910</name>
</gene>
<evidence type="ECO:0000313" key="3">
    <source>
        <dbReference type="Proteomes" id="UP000438448"/>
    </source>
</evidence>
<organism evidence="2 3">
    <name type="scientific">Nocardia macrotermitis</name>
    <dbReference type="NCBI Taxonomy" id="2585198"/>
    <lineage>
        <taxon>Bacteria</taxon>
        <taxon>Bacillati</taxon>
        <taxon>Actinomycetota</taxon>
        <taxon>Actinomycetes</taxon>
        <taxon>Mycobacteriales</taxon>
        <taxon>Nocardiaceae</taxon>
        <taxon>Nocardia</taxon>
    </lineage>
</organism>
<evidence type="ECO:0008006" key="4">
    <source>
        <dbReference type="Google" id="ProtNLM"/>
    </source>
</evidence>
<evidence type="ECO:0000313" key="2">
    <source>
        <dbReference type="EMBL" id="MQY20982.1"/>
    </source>
</evidence>